<keyword evidence="1" id="KW-0472">Membrane</keyword>
<feature type="transmembrane region" description="Helical" evidence="1">
    <location>
        <begin position="42"/>
        <end position="63"/>
    </location>
</feature>
<dbReference type="InterPro" id="IPR006160">
    <property type="entry name" value="SCFA_transpt_AtoE"/>
</dbReference>
<evidence type="ECO:0008006" key="3">
    <source>
        <dbReference type="Google" id="ProtNLM"/>
    </source>
</evidence>
<sequence>MSPAAVTVTYGWGDMMPGVIQPFWAVALCEITGIKFREMMGYCVAVWIPYLTYISVACLLVPLGL</sequence>
<dbReference type="EMBL" id="BARU01031515">
    <property type="protein sequence ID" value="GAH75132.1"/>
    <property type="molecule type" value="Genomic_DNA"/>
</dbReference>
<dbReference type="AlphaFoldDB" id="X1I097"/>
<proteinExistence type="predicted"/>
<reference evidence="2" key="1">
    <citation type="journal article" date="2014" name="Front. Microbiol.">
        <title>High frequency of phylogenetically diverse reductive dehalogenase-homologous genes in deep subseafloor sedimentary metagenomes.</title>
        <authorList>
            <person name="Kawai M."/>
            <person name="Futagami T."/>
            <person name="Toyoda A."/>
            <person name="Takaki Y."/>
            <person name="Nishi S."/>
            <person name="Hori S."/>
            <person name="Arai W."/>
            <person name="Tsubouchi T."/>
            <person name="Morono Y."/>
            <person name="Uchiyama I."/>
            <person name="Ito T."/>
            <person name="Fujiyama A."/>
            <person name="Inagaki F."/>
            <person name="Takami H."/>
        </authorList>
    </citation>
    <scope>NUCLEOTIDE SEQUENCE</scope>
    <source>
        <strain evidence="2">Expedition CK06-06</strain>
    </source>
</reference>
<evidence type="ECO:0000313" key="2">
    <source>
        <dbReference type="EMBL" id="GAH75132.1"/>
    </source>
</evidence>
<dbReference type="Pfam" id="PF02667">
    <property type="entry name" value="SCFA_trans"/>
    <property type="match status" value="1"/>
</dbReference>
<name>X1I097_9ZZZZ</name>
<evidence type="ECO:0000256" key="1">
    <source>
        <dbReference type="SAM" id="Phobius"/>
    </source>
</evidence>
<protein>
    <recommendedName>
        <fullName evidence="3">TRAP C4-dicarboxylate transport system permease DctM subunit domain-containing protein</fullName>
    </recommendedName>
</protein>
<comment type="caution">
    <text evidence="2">The sequence shown here is derived from an EMBL/GenBank/DDBJ whole genome shotgun (WGS) entry which is preliminary data.</text>
</comment>
<gene>
    <name evidence="2" type="ORF">S03H2_49837</name>
</gene>
<organism evidence="2">
    <name type="scientific">marine sediment metagenome</name>
    <dbReference type="NCBI Taxonomy" id="412755"/>
    <lineage>
        <taxon>unclassified sequences</taxon>
        <taxon>metagenomes</taxon>
        <taxon>ecological metagenomes</taxon>
    </lineage>
</organism>
<accession>X1I097</accession>
<keyword evidence="1" id="KW-1133">Transmembrane helix</keyword>
<keyword evidence="1" id="KW-0812">Transmembrane</keyword>